<dbReference type="SUPFAM" id="SSF56954">
    <property type="entry name" value="Outer membrane efflux proteins (OEP)"/>
    <property type="match status" value="1"/>
</dbReference>
<dbReference type="Pfam" id="PF02321">
    <property type="entry name" value="OEP"/>
    <property type="match status" value="2"/>
</dbReference>
<sequence>MTSKPFRCAALFCISTALVACSSSQERVNYADLAQQEFDKTEVQANQWQSLDQAGEISYLTDLIQSDELDQLIKEALVANPSLQKTALTLQASLWELKKSHGANLPSVDASIGVNEEKDSDTSYSAKISVSWELDLWQKLANAESASAKSLASDEALYQSSQDTLVASVMKTWLSLTAKQHAIEIETKRLNLLEANEQLIVKRFKSGLDNLEALDEARTSTSQSRASLAQYRENLEIQKRELQTLLGRNTPLILSAQQEYPEVSYSLSGLPEQNLQRRPDLKSAYLTIEAADLSTQVAYKDMLPSISLSAALSDAAESPRMALFTSPIWSLAAQLTQPLYQGGQLKAAAEVAKLQTAQAFQGYRDTLLTAVNEVEDALGQEKVLQQRLTHIRNALQSSRSNLTQYETKYRNGLVELSDLISAQTTMFDLEAQLDELIYEHLANRITLGLALGLGVKPE</sequence>
<dbReference type="RefSeq" id="WP_113874038.1">
    <property type="nucleotide sequence ID" value="NZ_QNRF01000003.1"/>
</dbReference>
<evidence type="ECO:0000313" key="4">
    <source>
        <dbReference type="Proteomes" id="UP000252086"/>
    </source>
</evidence>
<dbReference type="AlphaFoldDB" id="A0A366D1Y0"/>
<name>A0A366D1Y0_9GAMM</name>
<feature type="signal peptide" evidence="2">
    <location>
        <begin position="1"/>
        <end position="19"/>
    </location>
</feature>
<keyword evidence="3" id="KW-0449">Lipoprotein</keyword>
<evidence type="ECO:0000256" key="1">
    <source>
        <dbReference type="ARBA" id="ARBA00007613"/>
    </source>
</evidence>
<dbReference type="Gene3D" id="2.20.200.10">
    <property type="entry name" value="Outer membrane efflux proteins (OEP)"/>
    <property type="match status" value="1"/>
</dbReference>
<keyword evidence="2" id="KW-0732">Signal</keyword>
<evidence type="ECO:0000256" key="2">
    <source>
        <dbReference type="SAM" id="SignalP"/>
    </source>
</evidence>
<dbReference type="InterPro" id="IPR003423">
    <property type="entry name" value="OMP_efflux"/>
</dbReference>
<dbReference type="Gene3D" id="1.20.1600.10">
    <property type="entry name" value="Outer membrane efflux proteins (OEP)"/>
    <property type="match status" value="1"/>
</dbReference>
<comment type="caution">
    <text evidence="3">The sequence shown here is derived from an EMBL/GenBank/DDBJ whole genome shotgun (WGS) entry which is preliminary data.</text>
</comment>
<accession>A0A366D1Y0</accession>
<dbReference type="InterPro" id="IPR010131">
    <property type="entry name" value="MdtP/NodT-like"/>
</dbReference>
<comment type="similarity">
    <text evidence="1">Belongs to the outer membrane factor (OMF) (TC 1.B.17) family.</text>
</comment>
<feature type="chain" id="PRO_5016784371" evidence="2">
    <location>
        <begin position="20"/>
        <end position="458"/>
    </location>
</feature>
<dbReference type="GO" id="GO:0015562">
    <property type="term" value="F:efflux transmembrane transporter activity"/>
    <property type="evidence" value="ECO:0007669"/>
    <property type="project" value="InterPro"/>
</dbReference>
<dbReference type="PANTHER" id="PTHR30203:SF33">
    <property type="entry name" value="BLR4455 PROTEIN"/>
    <property type="match status" value="1"/>
</dbReference>
<reference evidence="3 4" key="1">
    <citation type="submission" date="2018-06" db="EMBL/GenBank/DDBJ databases">
        <title>Genomic Encyclopedia of Type Strains, Phase III (KMG-III): the genomes of soil and plant-associated and newly described type strains.</title>
        <authorList>
            <person name="Whitman W."/>
        </authorList>
    </citation>
    <scope>NUCLEOTIDE SEQUENCE [LARGE SCALE GENOMIC DNA]</scope>
    <source>
        <strain evidence="3 4">CECT 7732</strain>
    </source>
</reference>
<dbReference type="EMBL" id="QNRF01000003">
    <property type="protein sequence ID" value="RBO84073.1"/>
    <property type="molecule type" value="Genomic_DNA"/>
</dbReference>
<gene>
    <name evidence="3" type="ORF">DFP76_103347</name>
</gene>
<keyword evidence="4" id="KW-1185">Reference proteome</keyword>
<dbReference type="OrthoDB" id="9770517at2"/>
<proteinExistence type="inferred from homology"/>
<dbReference type="PANTHER" id="PTHR30203">
    <property type="entry name" value="OUTER MEMBRANE CATION EFFLUX PROTEIN"/>
    <property type="match status" value="1"/>
</dbReference>
<dbReference type="Proteomes" id="UP000252086">
    <property type="component" value="Unassembled WGS sequence"/>
</dbReference>
<dbReference type="PROSITE" id="PS51257">
    <property type="entry name" value="PROKAR_LIPOPROTEIN"/>
    <property type="match status" value="1"/>
</dbReference>
<protein>
    <submittedName>
        <fullName evidence="3">NodT family efflux transporter outer membrane factor (OMF) lipoprotein</fullName>
    </submittedName>
</protein>
<organism evidence="3 4">
    <name type="scientific">Marinomonas aquiplantarum</name>
    <dbReference type="NCBI Taxonomy" id="491951"/>
    <lineage>
        <taxon>Bacteria</taxon>
        <taxon>Pseudomonadati</taxon>
        <taxon>Pseudomonadota</taxon>
        <taxon>Gammaproteobacteria</taxon>
        <taxon>Oceanospirillales</taxon>
        <taxon>Oceanospirillaceae</taxon>
        <taxon>Marinomonas</taxon>
    </lineage>
</organism>
<evidence type="ECO:0000313" key="3">
    <source>
        <dbReference type="EMBL" id="RBO84073.1"/>
    </source>
</evidence>